<keyword evidence="3" id="KW-1185">Reference proteome</keyword>
<evidence type="ECO:0000313" key="3">
    <source>
        <dbReference type="Proteomes" id="UP000596661"/>
    </source>
</evidence>
<proteinExistence type="predicted"/>
<protein>
    <submittedName>
        <fullName evidence="2">Uncharacterized protein</fullName>
    </submittedName>
</protein>
<name>A0A803P0Z0_CANSA</name>
<dbReference type="AlphaFoldDB" id="A0A803P0Z0"/>
<dbReference type="Proteomes" id="UP000596661">
    <property type="component" value="Chromosome 2"/>
</dbReference>
<reference evidence="2" key="2">
    <citation type="submission" date="2021-03" db="UniProtKB">
        <authorList>
            <consortium name="EnsemblPlants"/>
        </authorList>
    </citation>
    <scope>IDENTIFICATION</scope>
</reference>
<evidence type="ECO:0000256" key="1">
    <source>
        <dbReference type="SAM" id="MobiDB-lite"/>
    </source>
</evidence>
<evidence type="ECO:0000313" key="2">
    <source>
        <dbReference type="EnsemblPlants" id="cds.evm.model.02.414"/>
    </source>
</evidence>
<feature type="region of interest" description="Disordered" evidence="1">
    <location>
        <begin position="89"/>
        <end position="124"/>
    </location>
</feature>
<organism evidence="2 3">
    <name type="scientific">Cannabis sativa</name>
    <name type="common">Hemp</name>
    <name type="synonym">Marijuana</name>
    <dbReference type="NCBI Taxonomy" id="3483"/>
    <lineage>
        <taxon>Eukaryota</taxon>
        <taxon>Viridiplantae</taxon>
        <taxon>Streptophyta</taxon>
        <taxon>Embryophyta</taxon>
        <taxon>Tracheophyta</taxon>
        <taxon>Spermatophyta</taxon>
        <taxon>Magnoliopsida</taxon>
        <taxon>eudicotyledons</taxon>
        <taxon>Gunneridae</taxon>
        <taxon>Pentapetalae</taxon>
        <taxon>rosids</taxon>
        <taxon>fabids</taxon>
        <taxon>Rosales</taxon>
        <taxon>Cannabaceae</taxon>
        <taxon>Cannabis</taxon>
    </lineage>
</organism>
<accession>A0A803P0Z0</accession>
<dbReference type="EMBL" id="UZAU01000107">
    <property type="status" value="NOT_ANNOTATED_CDS"/>
    <property type="molecule type" value="Genomic_DNA"/>
</dbReference>
<reference evidence="2" key="1">
    <citation type="submission" date="2018-11" db="EMBL/GenBank/DDBJ databases">
        <authorList>
            <person name="Grassa J C."/>
        </authorList>
    </citation>
    <scope>NUCLEOTIDE SEQUENCE [LARGE SCALE GENOMIC DNA]</scope>
</reference>
<dbReference type="Gramene" id="evm.model.02.414">
    <property type="protein sequence ID" value="cds.evm.model.02.414"/>
    <property type="gene ID" value="evm.TU.02.414"/>
</dbReference>
<feature type="region of interest" description="Disordered" evidence="1">
    <location>
        <begin position="35"/>
        <end position="74"/>
    </location>
</feature>
<dbReference type="EnsemblPlants" id="evm.model.02.414">
    <property type="protein sequence ID" value="cds.evm.model.02.414"/>
    <property type="gene ID" value="evm.TU.02.414"/>
</dbReference>
<sequence>MLLDPHESCNPWFCVHESPHYSSEKLRFTKRRAHFQENIKKPRGGGWRSSTRPRRELEGKSAGQKKQVELESAQKSQITIVDLMTWRSGKKGKKDDRSWCRHIIPLSPKSPDRLLPLEPAGRNG</sequence>